<dbReference type="Proteomes" id="UP001164250">
    <property type="component" value="Chromosome 6"/>
</dbReference>
<name>A0ACC1B867_9ROSI</name>
<proteinExistence type="predicted"/>
<keyword evidence="2" id="KW-1185">Reference proteome</keyword>
<sequence length="219" mass="24862">MRREGSLLTFSNFLVSVLIFLFITEIQARKLQQECSSSCGDINNIRYPFRLKGDPAVCGHSDFELSRQSNKTILEFHSGKYYVKGISHKENTISVVDVNLASGTCRLPYGSTVMPHFSGYQHQFCSLNAVTPIYYRPYELFGNNTNHYETIRKSLQSGFNLTWYLECRDCLAPVVYAGGGFAKSFHGLVCEYRIPPWTASARYKSQAAINSCLYCTDYD</sequence>
<evidence type="ECO:0000313" key="1">
    <source>
        <dbReference type="EMBL" id="KAJ0095127.1"/>
    </source>
</evidence>
<evidence type="ECO:0000313" key="2">
    <source>
        <dbReference type="Proteomes" id="UP001164250"/>
    </source>
</evidence>
<reference evidence="2" key="1">
    <citation type="journal article" date="2023" name="G3 (Bethesda)">
        <title>Genome assembly and association tests identify interacting loci associated with vigor, precocity, and sex in interspecific pistachio rootstocks.</title>
        <authorList>
            <person name="Palmer W."/>
            <person name="Jacygrad E."/>
            <person name="Sagayaradj S."/>
            <person name="Cavanaugh K."/>
            <person name="Han R."/>
            <person name="Bertier L."/>
            <person name="Beede B."/>
            <person name="Kafkas S."/>
            <person name="Golino D."/>
            <person name="Preece J."/>
            <person name="Michelmore R."/>
        </authorList>
    </citation>
    <scope>NUCLEOTIDE SEQUENCE [LARGE SCALE GENOMIC DNA]</scope>
</reference>
<dbReference type="EMBL" id="CM047902">
    <property type="protein sequence ID" value="KAJ0095127.1"/>
    <property type="molecule type" value="Genomic_DNA"/>
</dbReference>
<organism evidence="1 2">
    <name type="scientific">Pistacia atlantica</name>
    <dbReference type="NCBI Taxonomy" id="434234"/>
    <lineage>
        <taxon>Eukaryota</taxon>
        <taxon>Viridiplantae</taxon>
        <taxon>Streptophyta</taxon>
        <taxon>Embryophyta</taxon>
        <taxon>Tracheophyta</taxon>
        <taxon>Spermatophyta</taxon>
        <taxon>Magnoliopsida</taxon>
        <taxon>eudicotyledons</taxon>
        <taxon>Gunneridae</taxon>
        <taxon>Pentapetalae</taxon>
        <taxon>rosids</taxon>
        <taxon>malvids</taxon>
        <taxon>Sapindales</taxon>
        <taxon>Anacardiaceae</taxon>
        <taxon>Pistacia</taxon>
    </lineage>
</organism>
<protein>
    <submittedName>
        <fullName evidence="1">Uncharacterized protein</fullName>
    </submittedName>
</protein>
<accession>A0ACC1B867</accession>
<comment type="caution">
    <text evidence="1">The sequence shown here is derived from an EMBL/GenBank/DDBJ whole genome shotgun (WGS) entry which is preliminary data.</text>
</comment>
<gene>
    <name evidence="1" type="ORF">Patl1_15176</name>
</gene>